<accession>Q1PVV5</accession>
<reference evidence="2" key="2">
    <citation type="submission" date="2006-01" db="EMBL/GenBank/DDBJ databases">
        <authorList>
            <person name="Genoscope"/>
        </authorList>
    </citation>
    <scope>NUCLEOTIDE SEQUENCE</scope>
</reference>
<organism evidence="2">
    <name type="scientific">Kuenenia stuttgartiensis</name>
    <dbReference type="NCBI Taxonomy" id="174633"/>
    <lineage>
        <taxon>Bacteria</taxon>
        <taxon>Pseudomonadati</taxon>
        <taxon>Planctomycetota</taxon>
        <taxon>Candidatus Brocadiia</taxon>
        <taxon>Candidatus Brocadiales</taxon>
        <taxon>Candidatus Brocadiaceae</taxon>
        <taxon>Candidatus Kuenenia</taxon>
    </lineage>
</organism>
<sequence>MVASNMHIFQCPSAYTTETSSICSPTILVAEECLQMSTSSLSNMMWRFWLTILIMKSIIMYGVPRTKRNLFQFSFRPSFYH</sequence>
<protein>
    <submittedName>
        <fullName evidence="2">Uncharacterized protein</fullName>
    </submittedName>
</protein>
<gene>
    <name evidence="2" type="ORF">kustc0608</name>
</gene>
<evidence type="ECO:0000313" key="2">
    <source>
        <dbReference type="EMBL" id="CAJ71353.1"/>
    </source>
</evidence>
<dbReference type="EMBL" id="CT573073">
    <property type="protein sequence ID" value="CAJ71353.1"/>
    <property type="molecule type" value="Genomic_DNA"/>
</dbReference>
<feature type="transmembrane region" description="Helical" evidence="1">
    <location>
        <begin position="44"/>
        <end position="63"/>
    </location>
</feature>
<keyword evidence="1" id="KW-1133">Transmembrane helix</keyword>
<proteinExistence type="predicted"/>
<name>Q1PVV5_KUEST</name>
<reference evidence="2" key="1">
    <citation type="journal article" date="2006" name="Nature">
        <title>Deciphering the evolution and metabolism of an anammox bacterium from a community genome.</title>
        <authorList>
            <person name="Strous M."/>
            <person name="Pelletier E."/>
            <person name="Mangenot S."/>
            <person name="Rattei T."/>
            <person name="Lehner A."/>
            <person name="Taylor M.W."/>
            <person name="Horn M."/>
            <person name="Daims H."/>
            <person name="Bartol-Mavel D."/>
            <person name="Wincker P."/>
            <person name="Barbe V."/>
            <person name="Fonknechten N."/>
            <person name="Vallenet D."/>
            <person name="Segurens B."/>
            <person name="Schenowitz-Truong C."/>
            <person name="Medigue C."/>
            <person name="Collingro A."/>
            <person name="Snel B."/>
            <person name="Dutilh B.E."/>
            <person name="OpDenCamp H.J.M."/>
            <person name="vanDerDrift C."/>
            <person name="Cirpus I."/>
            <person name="vanDePas-Schoonen K.T."/>
            <person name="Harhangi H.R."/>
            <person name="vanNiftrik L."/>
            <person name="Schmid M."/>
            <person name="Keltjens J."/>
            <person name="vanDeVossenberg J."/>
            <person name="Kartal B."/>
            <person name="Meier H."/>
            <person name="Frishman D."/>
            <person name="Huynen M.A."/>
            <person name="Mewes H."/>
            <person name="Weissenbach J."/>
            <person name="Jetten M.S.M."/>
            <person name="Wagner M."/>
            <person name="LePaslier D."/>
        </authorList>
    </citation>
    <scope>NUCLEOTIDE SEQUENCE</scope>
</reference>
<keyword evidence="1" id="KW-0812">Transmembrane</keyword>
<dbReference type="AlphaFoldDB" id="Q1PVV5"/>
<evidence type="ECO:0000256" key="1">
    <source>
        <dbReference type="SAM" id="Phobius"/>
    </source>
</evidence>
<keyword evidence="1" id="KW-0472">Membrane</keyword>